<dbReference type="RefSeq" id="WP_141977130.1">
    <property type="nucleotide sequence ID" value="NZ_VFPP01000001.1"/>
</dbReference>
<accession>A0A543JA21</accession>
<dbReference type="CDD" id="cd15904">
    <property type="entry name" value="TSPO_MBR"/>
    <property type="match status" value="1"/>
</dbReference>
<dbReference type="PANTHER" id="PTHR10057:SF0">
    <property type="entry name" value="TRANSLOCATOR PROTEIN"/>
    <property type="match status" value="1"/>
</dbReference>
<name>A0A543JA21_9PSEU</name>
<dbReference type="FunFam" id="1.20.1260.100:FF:000001">
    <property type="entry name" value="translocator protein 2"/>
    <property type="match status" value="1"/>
</dbReference>
<keyword evidence="3 6" id="KW-0812">Transmembrane</keyword>
<feature type="transmembrane region" description="Helical" evidence="6">
    <location>
        <begin position="81"/>
        <end position="99"/>
    </location>
</feature>
<evidence type="ECO:0000256" key="5">
    <source>
        <dbReference type="ARBA" id="ARBA00023136"/>
    </source>
</evidence>
<sequence>MAHLAMRRPLAGLAVFAAAVAATAVIGSLSAASSAAEYEQLRTPSWAPPSWLFGPVWTALYVMIALSGWLFWKRHGASRELVLFAVQLVLNAAWTPLFFAAGRYGLALVDIIALLVSIIALIVLFGRKHRPAALLLVPYLAWVGFATALNASIVSLN</sequence>
<proteinExistence type="inferred from homology"/>
<dbReference type="InterPro" id="IPR004307">
    <property type="entry name" value="TspO_MBR"/>
</dbReference>
<evidence type="ECO:0000313" key="8">
    <source>
        <dbReference type="Proteomes" id="UP000316628"/>
    </source>
</evidence>
<evidence type="ECO:0000256" key="4">
    <source>
        <dbReference type="ARBA" id="ARBA00022989"/>
    </source>
</evidence>
<evidence type="ECO:0000256" key="1">
    <source>
        <dbReference type="ARBA" id="ARBA00004141"/>
    </source>
</evidence>
<evidence type="ECO:0000256" key="3">
    <source>
        <dbReference type="ARBA" id="ARBA00022692"/>
    </source>
</evidence>
<protein>
    <submittedName>
        <fullName evidence="7">TspO/MBR related protein</fullName>
    </submittedName>
</protein>
<keyword evidence="8" id="KW-1185">Reference proteome</keyword>
<dbReference type="AlphaFoldDB" id="A0A543JA21"/>
<keyword evidence="4 6" id="KW-1133">Transmembrane helix</keyword>
<keyword evidence="5 6" id="KW-0472">Membrane</keyword>
<evidence type="ECO:0000256" key="6">
    <source>
        <dbReference type="SAM" id="Phobius"/>
    </source>
</evidence>
<feature type="transmembrane region" description="Helical" evidence="6">
    <location>
        <begin position="105"/>
        <end position="125"/>
    </location>
</feature>
<dbReference type="PANTHER" id="PTHR10057">
    <property type="entry name" value="PERIPHERAL-TYPE BENZODIAZEPINE RECEPTOR"/>
    <property type="match status" value="1"/>
</dbReference>
<reference evidence="7 8" key="1">
    <citation type="submission" date="2019-06" db="EMBL/GenBank/DDBJ databases">
        <title>Sequencing the genomes of 1000 actinobacteria strains.</title>
        <authorList>
            <person name="Klenk H.-P."/>
        </authorList>
    </citation>
    <scope>NUCLEOTIDE SEQUENCE [LARGE SCALE GENOMIC DNA]</scope>
    <source>
        <strain evidence="7 8">DSM 45456</strain>
    </source>
</reference>
<comment type="subcellular location">
    <subcellularLocation>
        <location evidence="1">Membrane</location>
        <topology evidence="1">Multi-pass membrane protein</topology>
    </subcellularLocation>
</comment>
<feature type="transmembrane region" description="Helical" evidence="6">
    <location>
        <begin position="132"/>
        <end position="154"/>
    </location>
</feature>
<dbReference type="GO" id="GO:0033013">
    <property type="term" value="P:tetrapyrrole metabolic process"/>
    <property type="evidence" value="ECO:0007669"/>
    <property type="project" value="UniProtKB-ARBA"/>
</dbReference>
<dbReference type="InterPro" id="IPR038330">
    <property type="entry name" value="TspO/MBR-related_sf"/>
</dbReference>
<evidence type="ECO:0000313" key="7">
    <source>
        <dbReference type="EMBL" id="TQM79672.1"/>
    </source>
</evidence>
<comment type="similarity">
    <text evidence="2">Belongs to the TspO/BZRP family.</text>
</comment>
<gene>
    <name evidence="7" type="ORF">FHX81_1982</name>
</gene>
<dbReference type="PIRSF" id="PIRSF005859">
    <property type="entry name" value="PBR"/>
    <property type="match status" value="1"/>
</dbReference>
<comment type="caution">
    <text evidence="7">The sequence shown here is derived from an EMBL/GenBank/DDBJ whole genome shotgun (WGS) entry which is preliminary data.</text>
</comment>
<dbReference type="Gene3D" id="1.20.1260.100">
    <property type="entry name" value="TspO/MBR protein"/>
    <property type="match status" value="1"/>
</dbReference>
<dbReference type="GO" id="GO:0016020">
    <property type="term" value="C:membrane"/>
    <property type="evidence" value="ECO:0007669"/>
    <property type="project" value="UniProtKB-SubCell"/>
</dbReference>
<organism evidence="7 8">
    <name type="scientific">Saccharothrix saharensis</name>
    <dbReference type="NCBI Taxonomy" id="571190"/>
    <lineage>
        <taxon>Bacteria</taxon>
        <taxon>Bacillati</taxon>
        <taxon>Actinomycetota</taxon>
        <taxon>Actinomycetes</taxon>
        <taxon>Pseudonocardiales</taxon>
        <taxon>Pseudonocardiaceae</taxon>
        <taxon>Saccharothrix</taxon>
    </lineage>
</organism>
<evidence type="ECO:0000256" key="2">
    <source>
        <dbReference type="ARBA" id="ARBA00007524"/>
    </source>
</evidence>
<feature type="transmembrane region" description="Helical" evidence="6">
    <location>
        <begin position="51"/>
        <end position="72"/>
    </location>
</feature>
<dbReference type="OrthoDB" id="9795496at2"/>
<dbReference type="Proteomes" id="UP000316628">
    <property type="component" value="Unassembled WGS sequence"/>
</dbReference>
<dbReference type="EMBL" id="VFPP01000001">
    <property type="protein sequence ID" value="TQM79672.1"/>
    <property type="molecule type" value="Genomic_DNA"/>
</dbReference>
<dbReference type="Pfam" id="PF03073">
    <property type="entry name" value="TspO_MBR"/>
    <property type="match status" value="1"/>
</dbReference>